<evidence type="ECO:0000313" key="3">
    <source>
        <dbReference type="Proteomes" id="UP000289738"/>
    </source>
</evidence>
<reference evidence="2 3" key="1">
    <citation type="submission" date="2019-01" db="EMBL/GenBank/DDBJ databases">
        <title>Sequencing of cultivated peanut Arachis hypogaea provides insights into genome evolution and oil improvement.</title>
        <authorList>
            <person name="Chen X."/>
        </authorList>
    </citation>
    <scope>NUCLEOTIDE SEQUENCE [LARGE SCALE GENOMIC DNA]</scope>
    <source>
        <strain evidence="3">cv. Fuhuasheng</strain>
        <tissue evidence="2">Leaves</tissue>
    </source>
</reference>
<gene>
    <name evidence="2" type="ORF">Ahy_B04g069004</name>
</gene>
<accession>A0A444ZBC3</accession>
<dbReference type="AlphaFoldDB" id="A0A444ZBC3"/>
<sequence>MILPCRYSVNAVLDVPLSRQLAARRLFVGQKLRIWGARLCGWDGPTSPLEVSSSAVSLLLNINGTCRVHWAERLGFCKAAGPPLAFRCIKSNGGLIPQTLAGITRIYPIVYKERLSNGQSVVRSERMENKAMEVYNQRRSAVVESIISEYQKERSGLHTYDDCDSEGARIHNMLETAEEPEFLMADMSPEQLKCFSAYKAKLNAITQSEQEKSTDKALKDAGLSHRDVTPLMRIRVVGLTYKGRQDKRIEGIVTIWNPTEKQCQELVEGESYAISGLTPISGSDLDILRLQTRGSSTKWLPLSSNTKQQFKPFFISRISASLLSFSCISLSSEFDIAAYVVHVGNTYVSNHQKKQWVFVTDASAGNGFRADNYSNSLLAICFCSPSTDFDSYPPINYNLAGSTVGFCNLIKKERDDRNHILVAEATENSTYYLSFDSPQCSHLRNSASEIKRWANNSSLTIEKLKQKVLLIVGDSRS</sequence>
<comment type="caution">
    <text evidence="2">The sequence shown here is derived from an EMBL/GenBank/DDBJ whole genome shotgun (WGS) entry which is preliminary data.</text>
</comment>
<name>A0A444ZBC3_ARAHY</name>
<dbReference type="Gene3D" id="2.40.50.140">
    <property type="entry name" value="Nucleic acid-binding proteins"/>
    <property type="match status" value="4"/>
</dbReference>
<evidence type="ECO:0000259" key="1">
    <source>
        <dbReference type="SMART" id="SM01341"/>
    </source>
</evidence>
<dbReference type="EMBL" id="SDMP01000014">
    <property type="protein sequence ID" value="RYR11482.1"/>
    <property type="molecule type" value="Genomic_DNA"/>
</dbReference>
<feature type="domain" description="Tower" evidence="1">
    <location>
        <begin position="112"/>
        <end position="153"/>
    </location>
</feature>
<dbReference type="PANTHER" id="PTHR11289:SF0">
    <property type="entry name" value="BREAST CANCER TYPE 2 SUSCEPTIBILITY PROTEIN"/>
    <property type="match status" value="1"/>
</dbReference>
<organism evidence="2 3">
    <name type="scientific">Arachis hypogaea</name>
    <name type="common">Peanut</name>
    <dbReference type="NCBI Taxonomy" id="3818"/>
    <lineage>
        <taxon>Eukaryota</taxon>
        <taxon>Viridiplantae</taxon>
        <taxon>Streptophyta</taxon>
        <taxon>Embryophyta</taxon>
        <taxon>Tracheophyta</taxon>
        <taxon>Spermatophyta</taxon>
        <taxon>Magnoliopsida</taxon>
        <taxon>eudicotyledons</taxon>
        <taxon>Gunneridae</taxon>
        <taxon>Pentapetalae</taxon>
        <taxon>rosids</taxon>
        <taxon>fabids</taxon>
        <taxon>Fabales</taxon>
        <taxon>Fabaceae</taxon>
        <taxon>Papilionoideae</taxon>
        <taxon>50 kb inversion clade</taxon>
        <taxon>dalbergioids sensu lato</taxon>
        <taxon>Dalbergieae</taxon>
        <taxon>Pterocarpus clade</taxon>
        <taxon>Arachis</taxon>
    </lineage>
</organism>
<dbReference type="PANTHER" id="PTHR11289">
    <property type="entry name" value="BREAST CANCER TYPE 2 SUSCEPTIBILITY PROTEIN BRCA2"/>
    <property type="match status" value="1"/>
</dbReference>
<dbReference type="InterPro" id="IPR012340">
    <property type="entry name" value="NA-bd_OB-fold"/>
</dbReference>
<dbReference type="SUPFAM" id="SSF81878">
    <property type="entry name" value="BRCA2 tower domain"/>
    <property type="match status" value="1"/>
</dbReference>
<dbReference type="Proteomes" id="UP000289738">
    <property type="component" value="Chromosome B04"/>
</dbReference>
<keyword evidence="3" id="KW-1185">Reference proteome</keyword>
<dbReference type="InterPro" id="IPR015205">
    <property type="entry name" value="Tower_dom"/>
</dbReference>
<dbReference type="InterPro" id="IPR015187">
    <property type="entry name" value="BRCA2_OB_1"/>
</dbReference>
<proteinExistence type="predicted"/>
<dbReference type="SUPFAM" id="SSF50249">
    <property type="entry name" value="Nucleic acid-binding proteins"/>
    <property type="match status" value="3"/>
</dbReference>
<dbReference type="FunFam" id="2.40.50.140:FF:000267">
    <property type="entry name" value="Protein BREAST CANCER SUSCEPTIBILITY 2 homolog B"/>
    <property type="match status" value="1"/>
</dbReference>
<evidence type="ECO:0000313" key="2">
    <source>
        <dbReference type="EMBL" id="RYR11482.1"/>
    </source>
</evidence>
<dbReference type="InterPro" id="IPR015525">
    <property type="entry name" value="BRCA2"/>
</dbReference>
<dbReference type="Pfam" id="PF09103">
    <property type="entry name" value="BRCA-2_OB1"/>
    <property type="match status" value="1"/>
</dbReference>
<dbReference type="GO" id="GO:0006355">
    <property type="term" value="P:regulation of DNA-templated transcription"/>
    <property type="evidence" value="ECO:0007669"/>
    <property type="project" value="TreeGrafter"/>
</dbReference>
<protein>
    <recommendedName>
        <fullName evidence="1">Tower domain-containing protein</fullName>
    </recommendedName>
</protein>
<dbReference type="SMART" id="SM01341">
    <property type="entry name" value="Tower"/>
    <property type="match status" value="1"/>
</dbReference>
<dbReference type="GO" id="GO:0000724">
    <property type="term" value="P:double-strand break repair via homologous recombination"/>
    <property type="evidence" value="ECO:0007669"/>
    <property type="project" value="InterPro"/>
</dbReference>